<evidence type="ECO:0000313" key="2">
    <source>
        <dbReference type="Proteomes" id="UP001597497"/>
    </source>
</evidence>
<name>A0ABW5RB32_9BACL</name>
<dbReference type="Proteomes" id="UP001597497">
    <property type="component" value="Unassembled WGS sequence"/>
</dbReference>
<dbReference type="RefSeq" id="WP_379929801.1">
    <property type="nucleotide sequence ID" value="NZ_JBHUMM010000037.1"/>
</dbReference>
<reference evidence="2" key="1">
    <citation type="journal article" date="2019" name="Int. J. Syst. Evol. Microbiol.">
        <title>The Global Catalogue of Microorganisms (GCM) 10K type strain sequencing project: providing services to taxonomists for standard genome sequencing and annotation.</title>
        <authorList>
            <consortium name="The Broad Institute Genomics Platform"/>
            <consortium name="The Broad Institute Genome Sequencing Center for Infectious Disease"/>
            <person name="Wu L."/>
            <person name="Ma J."/>
        </authorList>
    </citation>
    <scope>NUCLEOTIDE SEQUENCE [LARGE SCALE GENOMIC DNA]</scope>
    <source>
        <strain evidence="2">KCTC 33676</strain>
    </source>
</reference>
<dbReference type="Gene3D" id="2.40.50.1020">
    <property type="entry name" value="LytTr DNA-binding domain"/>
    <property type="match status" value="1"/>
</dbReference>
<sequence>MTELLYTIPVMTQNRETHWLPVNSIDFIECDQSGYIGYADHTMYNLISNFIFLGDALTAHGFIKGRSTLLNPNNVIALDHDLKIARYTGADVILSQQQYKQIKKILK</sequence>
<keyword evidence="2" id="KW-1185">Reference proteome</keyword>
<organism evidence="1 2">
    <name type="scientific">Marinicrinis sediminis</name>
    <dbReference type="NCBI Taxonomy" id="1652465"/>
    <lineage>
        <taxon>Bacteria</taxon>
        <taxon>Bacillati</taxon>
        <taxon>Bacillota</taxon>
        <taxon>Bacilli</taxon>
        <taxon>Bacillales</taxon>
        <taxon>Paenibacillaceae</taxon>
    </lineage>
</organism>
<proteinExistence type="predicted"/>
<evidence type="ECO:0008006" key="3">
    <source>
        <dbReference type="Google" id="ProtNLM"/>
    </source>
</evidence>
<protein>
    <recommendedName>
        <fullName evidence="3">LytTR family transcriptional regulator</fullName>
    </recommendedName>
</protein>
<evidence type="ECO:0000313" key="1">
    <source>
        <dbReference type="EMBL" id="MFD2672256.1"/>
    </source>
</evidence>
<accession>A0ABW5RB32</accession>
<gene>
    <name evidence="1" type="ORF">ACFSUC_11830</name>
</gene>
<comment type="caution">
    <text evidence="1">The sequence shown here is derived from an EMBL/GenBank/DDBJ whole genome shotgun (WGS) entry which is preliminary data.</text>
</comment>
<dbReference type="EMBL" id="JBHUMM010000037">
    <property type="protein sequence ID" value="MFD2672256.1"/>
    <property type="molecule type" value="Genomic_DNA"/>
</dbReference>